<reference evidence="10 11" key="1">
    <citation type="journal article" date="2024" name="Front. Plant Sci.">
        <title>Comprehensive phenomic and genomic studies of the species, Pectobacterium cacticida and proposal for reclassification as Alcorniella cacticida comb. nov.</title>
        <authorList>
            <person name="Jonca J."/>
            <person name="Pirhonen M."/>
            <person name="Waleron M.M."/>
            <person name="Gawor J."/>
            <person name="Mrozik A."/>
            <person name="Smoktunowicz M."/>
            <person name="Waleron K."/>
            <person name="Waleron M."/>
        </authorList>
    </citation>
    <scope>NUCLEOTIDE SEQUENCE [LARGE SCALE GENOMIC DNA]</scope>
    <source>
        <strain evidence="10 11">DPMP6</strain>
    </source>
</reference>
<dbReference type="InterPro" id="IPR035906">
    <property type="entry name" value="MetI-like_sf"/>
</dbReference>
<evidence type="ECO:0000256" key="1">
    <source>
        <dbReference type="ARBA" id="ARBA00004429"/>
    </source>
</evidence>
<feature type="domain" description="ABC transmembrane type-1" evidence="9">
    <location>
        <begin position="80"/>
        <end position="284"/>
    </location>
</feature>
<feature type="transmembrane region" description="Helical" evidence="8">
    <location>
        <begin position="408"/>
        <end position="429"/>
    </location>
</feature>
<protein>
    <submittedName>
        <fullName evidence="10">Iron ABC transporter permease</fullName>
    </submittedName>
</protein>
<dbReference type="Pfam" id="PF00528">
    <property type="entry name" value="BPD_transp_1"/>
    <property type="match status" value="2"/>
</dbReference>
<dbReference type="PROSITE" id="PS50928">
    <property type="entry name" value="ABC_TM1"/>
    <property type="match status" value="2"/>
</dbReference>
<keyword evidence="3" id="KW-1003">Cell membrane</keyword>
<keyword evidence="5 8" id="KW-0812">Transmembrane</keyword>
<feature type="transmembrane region" description="Helical" evidence="8">
    <location>
        <begin position="543"/>
        <end position="569"/>
    </location>
</feature>
<feature type="transmembrane region" description="Helical" evidence="8">
    <location>
        <begin position="374"/>
        <end position="396"/>
    </location>
</feature>
<evidence type="ECO:0000256" key="8">
    <source>
        <dbReference type="RuleBase" id="RU363032"/>
    </source>
</evidence>
<dbReference type="CDD" id="cd06261">
    <property type="entry name" value="TM_PBP2"/>
    <property type="match status" value="2"/>
</dbReference>
<dbReference type="InterPro" id="IPR000515">
    <property type="entry name" value="MetI-like"/>
</dbReference>
<keyword evidence="2 8" id="KW-0813">Transport</keyword>
<feature type="transmembrane region" description="Helical" evidence="8">
    <location>
        <begin position="309"/>
        <end position="331"/>
    </location>
</feature>
<keyword evidence="11" id="KW-1185">Reference proteome</keyword>
<feature type="transmembrane region" description="Helical" evidence="8">
    <location>
        <begin position="84"/>
        <end position="104"/>
    </location>
</feature>
<dbReference type="Gene3D" id="1.10.3720.10">
    <property type="entry name" value="MetI-like"/>
    <property type="match status" value="2"/>
</dbReference>
<comment type="subcellular location">
    <subcellularLocation>
        <location evidence="1">Cell inner membrane</location>
        <topology evidence="1">Multi-pass membrane protein</topology>
    </subcellularLocation>
    <subcellularLocation>
        <location evidence="8">Cell membrane</location>
        <topology evidence="8">Multi-pass membrane protein</topology>
    </subcellularLocation>
</comment>
<keyword evidence="4" id="KW-0997">Cell inner membrane</keyword>
<feature type="domain" description="ABC transmembrane type-1" evidence="9">
    <location>
        <begin position="370"/>
        <end position="570"/>
    </location>
</feature>
<dbReference type="EMBL" id="CP125967">
    <property type="protein sequence ID" value="WWO38696.1"/>
    <property type="molecule type" value="Genomic_DNA"/>
</dbReference>
<feature type="transmembrane region" description="Helical" evidence="8">
    <location>
        <begin position="205"/>
        <end position="227"/>
    </location>
</feature>
<comment type="similarity">
    <text evidence="8">Belongs to the binding-protein-dependent transport system permease family.</text>
</comment>
<feature type="transmembrane region" description="Helical" evidence="8">
    <location>
        <begin position="159"/>
        <end position="184"/>
    </location>
</feature>
<dbReference type="PANTHER" id="PTHR43357:SF4">
    <property type="entry name" value="INNER MEMBRANE ABC TRANSPORTER PERMEASE PROTEIN YDCV"/>
    <property type="match status" value="1"/>
</dbReference>
<feature type="transmembrane region" description="Helical" evidence="8">
    <location>
        <begin position="30"/>
        <end position="55"/>
    </location>
</feature>
<sequence length="583" mass="63955">MMDRSSLDDSIAPAKWQISRWRRFRTESGLGLLIVLVIAILIILPMAAVVARGFLPANIDQYRPATLLSLFERPLWMTSLKNSLFLATGSAVIGGLLGAVLALLRHQYRFPGARFIEPCVWLVLILPSFVIAQGWILFASRNGFFYQLSGSNLASEIVFSPWGLVLIMSFKNFPLAYLSISAALQWSMKDLIHAGRLSGATAMRTLYTVRLPLLIPAIISGLLLVFVDTLGDFGLPSALATSYRFPTLPYTIYAAINFSPIRFDLAGILACYLALILFLALSLYFWLLRHTHARFLTSRSQPETQQVSPYPRLCSLVVGIILLIALGIPLLTSLTVSLMENIWDGLHIDNLTLGHYQYLLGFDAPFFDAATHSLTIAAVSALFSTLVAFFAAYILTFTQSRFNPLIEIVCTLSMAIPGVILGIGFIFVWNSPLATQLHLNIYGSPIILIVATSAAAIPVAVRILLGALSQIPASQLQAAMLQGAGLMRRLRTIVLPLILTAVISATLTSFGSSVFDLAINAILQPPRFRVLPTLISRAFEEGNYSYSTAAVFIAGGITTFIILICNGLLRYHFRTLLSSQRPH</sequence>
<gene>
    <name evidence="10" type="ORF">QNA12_01265</name>
</gene>
<proteinExistence type="inferred from homology"/>
<feature type="transmembrane region" description="Helical" evidence="8">
    <location>
        <begin position="497"/>
        <end position="523"/>
    </location>
</feature>
<feature type="transmembrane region" description="Helical" evidence="8">
    <location>
        <begin position="116"/>
        <end position="139"/>
    </location>
</feature>
<dbReference type="Proteomes" id="UP001379444">
    <property type="component" value="Chromosome"/>
</dbReference>
<feature type="transmembrane region" description="Helical" evidence="8">
    <location>
        <begin position="265"/>
        <end position="288"/>
    </location>
</feature>
<name>A0ABZ2GAR9_9GAMM</name>
<evidence type="ECO:0000256" key="2">
    <source>
        <dbReference type="ARBA" id="ARBA00022448"/>
    </source>
</evidence>
<feature type="transmembrane region" description="Helical" evidence="8">
    <location>
        <begin position="441"/>
        <end position="465"/>
    </location>
</feature>
<evidence type="ECO:0000259" key="9">
    <source>
        <dbReference type="PROSITE" id="PS50928"/>
    </source>
</evidence>
<evidence type="ECO:0000256" key="3">
    <source>
        <dbReference type="ARBA" id="ARBA00022475"/>
    </source>
</evidence>
<dbReference type="PANTHER" id="PTHR43357">
    <property type="entry name" value="INNER MEMBRANE ABC TRANSPORTER PERMEASE PROTEIN YDCV"/>
    <property type="match status" value="1"/>
</dbReference>
<evidence type="ECO:0000313" key="11">
    <source>
        <dbReference type="Proteomes" id="UP001379444"/>
    </source>
</evidence>
<dbReference type="RefSeq" id="WP_264497292.1">
    <property type="nucleotide sequence ID" value="NZ_CP109947.1"/>
</dbReference>
<organism evidence="10 11">
    <name type="scientific">Pectobacterium cacticida</name>
    <dbReference type="NCBI Taxonomy" id="69221"/>
    <lineage>
        <taxon>Bacteria</taxon>
        <taxon>Pseudomonadati</taxon>
        <taxon>Pseudomonadota</taxon>
        <taxon>Gammaproteobacteria</taxon>
        <taxon>Enterobacterales</taxon>
        <taxon>Pectobacteriaceae</taxon>
        <taxon>Pectobacterium</taxon>
    </lineage>
</organism>
<evidence type="ECO:0000256" key="5">
    <source>
        <dbReference type="ARBA" id="ARBA00022692"/>
    </source>
</evidence>
<dbReference type="SUPFAM" id="SSF161098">
    <property type="entry name" value="MetI-like"/>
    <property type="match status" value="2"/>
</dbReference>
<keyword evidence="7 8" id="KW-0472">Membrane</keyword>
<evidence type="ECO:0000256" key="7">
    <source>
        <dbReference type="ARBA" id="ARBA00023136"/>
    </source>
</evidence>
<evidence type="ECO:0000313" key="10">
    <source>
        <dbReference type="EMBL" id="WWO38696.1"/>
    </source>
</evidence>
<accession>A0ABZ2GAR9</accession>
<evidence type="ECO:0000256" key="6">
    <source>
        <dbReference type="ARBA" id="ARBA00022989"/>
    </source>
</evidence>
<evidence type="ECO:0000256" key="4">
    <source>
        <dbReference type="ARBA" id="ARBA00022519"/>
    </source>
</evidence>
<keyword evidence="6 8" id="KW-1133">Transmembrane helix</keyword>